<evidence type="ECO:0000256" key="2">
    <source>
        <dbReference type="ARBA" id="ARBA00006448"/>
    </source>
</evidence>
<evidence type="ECO:0000256" key="4">
    <source>
        <dbReference type="ARBA" id="ARBA00022692"/>
    </source>
</evidence>
<dbReference type="InterPro" id="IPR023090">
    <property type="entry name" value="UPF0702_alpha/beta_dom_sf"/>
</dbReference>
<dbReference type="Proteomes" id="UP000315983">
    <property type="component" value="Unassembled WGS sequence"/>
</dbReference>
<dbReference type="GO" id="GO:0005886">
    <property type="term" value="C:plasma membrane"/>
    <property type="evidence" value="ECO:0007669"/>
    <property type="project" value="UniProtKB-SubCell"/>
</dbReference>
<evidence type="ECO:0000256" key="7">
    <source>
        <dbReference type="SAM" id="Phobius"/>
    </source>
</evidence>
<proteinExistence type="inferred from homology"/>
<keyword evidence="12" id="KW-1185">Reference proteome</keyword>
<dbReference type="InterPro" id="IPR007353">
    <property type="entry name" value="DUF421"/>
</dbReference>
<evidence type="ECO:0000256" key="1">
    <source>
        <dbReference type="ARBA" id="ARBA00004651"/>
    </source>
</evidence>
<evidence type="ECO:0000256" key="3">
    <source>
        <dbReference type="ARBA" id="ARBA00022475"/>
    </source>
</evidence>
<dbReference type="EMBL" id="BOQM01000010">
    <property type="protein sequence ID" value="GIM84347.1"/>
    <property type="molecule type" value="Genomic_DNA"/>
</dbReference>
<keyword evidence="6 7" id="KW-0472">Membrane</keyword>
<evidence type="ECO:0000313" key="11">
    <source>
        <dbReference type="Proteomes" id="UP000315983"/>
    </source>
</evidence>
<evidence type="ECO:0000256" key="6">
    <source>
        <dbReference type="ARBA" id="ARBA00023136"/>
    </source>
</evidence>
<dbReference type="AlphaFoldDB" id="A0A542XRZ8"/>
<comment type="caution">
    <text evidence="10">The sequence shown here is derived from an EMBL/GenBank/DDBJ whole genome shotgun (WGS) entry which is preliminary data.</text>
</comment>
<reference evidence="10 11" key="1">
    <citation type="submission" date="2019-06" db="EMBL/GenBank/DDBJ databases">
        <title>Sequencing the genomes of 1000 actinobacteria strains.</title>
        <authorList>
            <person name="Klenk H.-P."/>
        </authorList>
    </citation>
    <scope>NUCLEOTIDE SEQUENCE [LARGE SCALE GENOMIC DNA]</scope>
    <source>
        <strain evidence="10 11">DSM 44819</strain>
    </source>
</reference>
<keyword evidence="5 7" id="KW-1133">Transmembrane helix</keyword>
<evidence type="ECO:0000313" key="12">
    <source>
        <dbReference type="Proteomes" id="UP000677457"/>
    </source>
</evidence>
<dbReference type="PANTHER" id="PTHR34582:SF6">
    <property type="entry name" value="UPF0702 TRANSMEMBRANE PROTEIN YCAP"/>
    <property type="match status" value="1"/>
</dbReference>
<feature type="domain" description="YetF C-terminal" evidence="8">
    <location>
        <begin position="93"/>
        <end position="161"/>
    </location>
</feature>
<keyword evidence="4 7" id="KW-0812">Transmembrane</keyword>
<dbReference type="Proteomes" id="UP000677457">
    <property type="component" value="Unassembled WGS sequence"/>
</dbReference>
<reference evidence="9 12" key="2">
    <citation type="submission" date="2021-03" db="EMBL/GenBank/DDBJ databases">
        <title>Whole genome shotgun sequence of Salinispora arenicola NBRC 105043.</title>
        <authorList>
            <person name="Komaki H."/>
            <person name="Tamura T."/>
        </authorList>
    </citation>
    <scope>NUCLEOTIDE SEQUENCE [LARGE SCALE GENOMIC DNA]</scope>
    <source>
        <strain evidence="9 12">NBRC 105043</strain>
    </source>
</reference>
<dbReference type="EMBL" id="VFOL01000001">
    <property type="protein sequence ID" value="TQL38579.1"/>
    <property type="molecule type" value="Genomic_DNA"/>
</dbReference>
<gene>
    <name evidence="10" type="ORF">FB564_3781</name>
    <name evidence="9" type="ORF">Sar04_16840</name>
</gene>
<accession>A0A542XRZ8</accession>
<protein>
    <submittedName>
        <fullName evidence="9">DUF421 domain-containing protein</fullName>
    </submittedName>
    <submittedName>
        <fullName evidence="10">Uncharacterized protein DUF421</fullName>
    </submittedName>
</protein>
<name>A0A542XRZ8_SALAC</name>
<dbReference type="PANTHER" id="PTHR34582">
    <property type="entry name" value="UPF0702 TRANSMEMBRANE PROTEIN YCAP"/>
    <property type="match status" value="1"/>
</dbReference>
<keyword evidence="3" id="KW-1003">Cell membrane</keyword>
<comment type="similarity">
    <text evidence="2">Belongs to the UPF0702 family.</text>
</comment>
<evidence type="ECO:0000313" key="9">
    <source>
        <dbReference type="EMBL" id="GIM84347.1"/>
    </source>
</evidence>
<dbReference type="Gene3D" id="3.30.240.20">
    <property type="entry name" value="bsu07140 like domains"/>
    <property type="match status" value="1"/>
</dbReference>
<evidence type="ECO:0000256" key="5">
    <source>
        <dbReference type="ARBA" id="ARBA00022989"/>
    </source>
</evidence>
<organism evidence="10 11">
    <name type="scientific">Salinispora arenicola</name>
    <dbReference type="NCBI Taxonomy" id="168697"/>
    <lineage>
        <taxon>Bacteria</taxon>
        <taxon>Bacillati</taxon>
        <taxon>Actinomycetota</taxon>
        <taxon>Actinomycetes</taxon>
        <taxon>Micromonosporales</taxon>
        <taxon>Micromonosporaceae</taxon>
        <taxon>Salinispora</taxon>
    </lineage>
</organism>
<evidence type="ECO:0000259" key="8">
    <source>
        <dbReference type="Pfam" id="PF04239"/>
    </source>
</evidence>
<feature type="transmembrane region" description="Helical" evidence="7">
    <location>
        <begin position="72"/>
        <end position="93"/>
    </location>
</feature>
<dbReference type="Pfam" id="PF04239">
    <property type="entry name" value="DUF421"/>
    <property type="match status" value="1"/>
</dbReference>
<dbReference type="GeneID" id="93772958"/>
<feature type="transmembrane region" description="Helical" evidence="7">
    <location>
        <begin position="17"/>
        <end position="36"/>
    </location>
</feature>
<evidence type="ECO:0000313" key="10">
    <source>
        <dbReference type="EMBL" id="TQL38579.1"/>
    </source>
</evidence>
<comment type="subcellular location">
    <subcellularLocation>
        <location evidence="1">Cell membrane</location>
        <topology evidence="1">Multi-pass membrane protein</topology>
    </subcellularLocation>
</comment>
<sequence>MVDWRVVFTPDTPLLEIIVRGSVMYLTLFFLLRVLLKRESGTTGMTDLLVIVLIADAAQNGMASGYTSLADGVLLVAVIIGWAYLLDAVAYRWQPAARLIRPKPLALVRDGRMLHRNMRRELVTEDELYGQLREQGIDSLADVREMRMESDGQFSVITRDSDADRP</sequence>
<dbReference type="RefSeq" id="WP_016812428.1">
    <property type="nucleotide sequence ID" value="NZ_BOQM01000010.1"/>
</dbReference>